<evidence type="ECO:0000256" key="7">
    <source>
        <dbReference type="ARBA" id="ARBA00022801"/>
    </source>
</evidence>
<evidence type="ECO:0000313" key="16">
    <source>
        <dbReference type="Proteomes" id="UP000000304"/>
    </source>
</evidence>
<keyword evidence="16" id="KW-1185">Reference proteome</keyword>
<evidence type="ECO:0000256" key="6">
    <source>
        <dbReference type="ARBA" id="ARBA00022737"/>
    </source>
</evidence>
<evidence type="ECO:0000259" key="14">
    <source>
        <dbReference type="PROSITE" id="PS50215"/>
    </source>
</evidence>
<accession>B4QYG6</accession>
<dbReference type="AlphaFoldDB" id="B4QYG6"/>
<feature type="active site" evidence="12">
    <location>
        <position position="414"/>
    </location>
</feature>
<proteinExistence type="predicted"/>
<dbReference type="Gene3D" id="3.40.1620.60">
    <property type="match status" value="1"/>
</dbReference>
<keyword evidence="10" id="KW-1015">Disulfide bond</keyword>
<evidence type="ECO:0000256" key="13">
    <source>
        <dbReference type="SAM" id="MobiDB-lite"/>
    </source>
</evidence>
<dbReference type="Pfam" id="PF01562">
    <property type="entry name" value="Pep_M12B_propep"/>
    <property type="match status" value="1"/>
</dbReference>
<gene>
    <name evidence="15" type="primary">Dsim\GD20347</name>
    <name evidence="15" type="ORF">Dsim_GD20347</name>
</gene>
<feature type="domain" description="Peptidase M12B" evidence="14">
    <location>
        <begin position="278"/>
        <end position="482"/>
    </location>
</feature>
<dbReference type="InterPro" id="IPR036383">
    <property type="entry name" value="TSP1_rpt_sf"/>
</dbReference>
<dbReference type="PhylomeDB" id="B4QYG6"/>
<dbReference type="Gene3D" id="2.20.100.10">
    <property type="entry name" value="Thrombospondin type-1 (TSP1) repeat"/>
    <property type="match status" value="1"/>
</dbReference>
<keyword evidence="4 12" id="KW-0479">Metal-binding</keyword>
<dbReference type="InterPro" id="IPR002870">
    <property type="entry name" value="Peptidase_M12B_N"/>
</dbReference>
<dbReference type="OrthoDB" id="5855429at2759"/>
<comment type="subcellular location">
    <subcellularLocation>
        <location evidence="1">Secreted</location>
    </subcellularLocation>
</comment>
<evidence type="ECO:0000256" key="2">
    <source>
        <dbReference type="ARBA" id="ARBA00022525"/>
    </source>
</evidence>
<evidence type="ECO:0000256" key="3">
    <source>
        <dbReference type="ARBA" id="ARBA00022670"/>
    </source>
</evidence>
<keyword evidence="2" id="KW-0964">Secreted</keyword>
<dbReference type="SUPFAM" id="SSF82895">
    <property type="entry name" value="TSP-1 type 1 repeat"/>
    <property type="match status" value="1"/>
</dbReference>
<dbReference type="Pfam" id="PF17771">
    <property type="entry name" value="ADAMTS_CR_2"/>
    <property type="match status" value="1"/>
</dbReference>
<dbReference type="GO" id="GO:0030198">
    <property type="term" value="P:extracellular matrix organization"/>
    <property type="evidence" value="ECO:0007669"/>
    <property type="project" value="TreeGrafter"/>
</dbReference>
<evidence type="ECO:0000256" key="8">
    <source>
        <dbReference type="ARBA" id="ARBA00022833"/>
    </source>
</evidence>
<feature type="non-terminal residue" evidence="15">
    <location>
        <position position="1"/>
    </location>
</feature>
<dbReference type="EMBL" id="CM000364">
    <property type="protein sequence ID" value="EDX12811.1"/>
    <property type="molecule type" value="Genomic_DNA"/>
</dbReference>
<dbReference type="InterPro" id="IPR000884">
    <property type="entry name" value="TSP1_rpt"/>
</dbReference>
<dbReference type="SUPFAM" id="SSF55486">
    <property type="entry name" value="Metalloproteases ('zincins'), catalytic domain"/>
    <property type="match status" value="1"/>
</dbReference>
<keyword evidence="3" id="KW-0645">Protease</keyword>
<evidence type="ECO:0000256" key="11">
    <source>
        <dbReference type="ARBA" id="ARBA00023180"/>
    </source>
</evidence>
<dbReference type="PANTHER" id="PTHR13723">
    <property type="entry name" value="ADAMTS A DISINTEGRIN AND METALLOPROTEASE WITH THROMBOSPONDIN MOTIFS PROTEASE"/>
    <property type="match status" value="1"/>
</dbReference>
<dbReference type="FunFam" id="2.20.100.10:FF:000006">
    <property type="entry name" value="A disintegrin and metalloproteinase with thrombospondin motifs 1"/>
    <property type="match status" value="1"/>
</dbReference>
<keyword evidence="11" id="KW-0325">Glycoprotein</keyword>
<evidence type="ECO:0000256" key="1">
    <source>
        <dbReference type="ARBA" id="ARBA00004613"/>
    </source>
</evidence>
<dbReference type="PROSITE" id="PS50215">
    <property type="entry name" value="ADAM_MEPRO"/>
    <property type="match status" value="1"/>
</dbReference>
<dbReference type="MEROPS" id="M12.A03"/>
<dbReference type="CDD" id="cd04273">
    <property type="entry name" value="ZnMc_ADAMTS_like"/>
    <property type="match status" value="1"/>
</dbReference>
<dbReference type="InterPro" id="IPR050439">
    <property type="entry name" value="ADAMTS_ADAMTS-like"/>
</dbReference>
<dbReference type="Pfam" id="PF00090">
    <property type="entry name" value="TSP_1"/>
    <property type="match status" value="1"/>
</dbReference>
<dbReference type="SMART" id="SM00209">
    <property type="entry name" value="TSP1"/>
    <property type="match status" value="1"/>
</dbReference>
<evidence type="ECO:0000313" key="15">
    <source>
        <dbReference type="EMBL" id="EDX12811.1"/>
    </source>
</evidence>
<evidence type="ECO:0000256" key="4">
    <source>
        <dbReference type="ARBA" id="ARBA00022723"/>
    </source>
</evidence>
<keyword evidence="5" id="KW-0732">Signal</keyword>
<feature type="region of interest" description="Disordered" evidence="13">
    <location>
        <begin position="1"/>
        <end position="58"/>
    </location>
</feature>
<evidence type="ECO:0000256" key="10">
    <source>
        <dbReference type="ARBA" id="ARBA00023157"/>
    </source>
</evidence>
<dbReference type="OMA" id="HEYLISP"/>
<dbReference type="InterPro" id="IPR024079">
    <property type="entry name" value="MetalloPept_cat_dom_sf"/>
</dbReference>
<dbReference type="GO" id="GO:0006508">
    <property type="term" value="P:proteolysis"/>
    <property type="evidence" value="ECO:0007669"/>
    <property type="project" value="UniProtKB-KW"/>
</dbReference>
<dbReference type="GO" id="GO:0031012">
    <property type="term" value="C:extracellular matrix"/>
    <property type="evidence" value="ECO:0007669"/>
    <property type="project" value="TreeGrafter"/>
</dbReference>
<name>B4QYG6_DROSI</name>
<organism evidence="15 16">
    <name type="scientific">Drosophila simulans</name>
    <name type="common">Fruit fly</name>
    <dbReference type="NCBI Taxonomy" id="7240"/>
    <lineage>
        <taxon>Eukaryota</taxon>
        <taxon>Metazoa</taxon>
        <taxon>Ecdysozoa</taxon>
        <taxon>Arthropoda</taxon>
        <taxon>Hexapoda</taxon>
        <taxon>Insecta</taxon>
        <taxon>Pterygota</taxon>
        <taxon>Neoptera</taxon>
        <taxon>Endopterygota</taxon>
        <taxon>Diptera</taxon>
        <taxon>Brachycera</taxon>
        <taxon>Muscomorpha</taxon>
        <taxon>Ephydroidea</taxon>
        <taxon>Drosophilidae</taxon>
        <taxon>Drosophila</taxon>
        <taxon>Sophophora</taxon>
    </lineage>
</organism>
<dbReference type="InterPro" id="IPR041645">
    <property type="entry name" value="ADAMTS_CR_2"/>
</dbReference>
<keyword evidence="6" id="KW-0677">Repeat</keyword>
<dbReference type="GO" id="GO:0046872">
    <property type="term" value="F:metal ion binding"/>
    <property type="evidence" value="ECO:0007669"/>
    <property type="project" value="UniProtKB-KW"/>
</dbReference>
<keyword evidence="9" id="KW-0482">Metalloprotease</keyword>
<reference evidence="15 16" key="1">
    <citation type="journal article" date="2007" name="Nature">
        <title>Evolution of genes and genomes on the Drosophila phylogeny.</title>
        <authorList>
            <consortium name="Drosophila 12 Genomes Consortium"/>
            <person name="Clark A.G."/>
            <person name="Eisen M.B."/>
            <person name="Smith D.R."/>
            <person name="Bergman C.M."/>
            <person name="Oliver B."/>
            <person name="Markow T.A."/>
            <person name="Kaufman T.C."/>
            <person name="Kellis M."/>
            <person name="Gelbart W."/>
            <person name="Iyer V.N."/>
            <person name="Pollard D.A."/>
            <person name="Sackton T.B."/>
            <person name="Larracuente A.M."/>
            <person name="Singh N.D."/>
            <person name="Abad J.P."/>
            <person name="Abt D.N."/>
            <person name="Adryan B."/>
            <person name="Aguade M."/>
            <person name="Akashi H."/>
            <person name="Anderson W.W."/>
            <person name="Aquadro C.F."/>
            <person name="Ardell D.H."/>
            <person name="Arguello R."/>
            <person name="Artieri C.G."/>
            <person name="Barbash D.A."/>
            <person name="Barker D."/>
            <person name="Barsanti P."/>
            <person name="Batterham P."/>
            <person name="Batzoglou S."/>
            <person name="Begun D."/>
            <person name="Bhutkar A."/>
            <person name="Blanco E."/>
            <person name="Bosak S.A."/>
            <person name="Bradley R.K."/>
            <person name="Brand A.D."/>
            <person name="Brent M.R."/>
            <person name="Brooks A.N."/>
            <person name="Brown R.H."/>
            <person name="Butlin R.K."/>
            <person name="Caggese C."/>
            <person name="Calvi B.R."/>
            <person name="Bernardo de Carvalho A."/>
            <person name="Caspi A."/>
            <person name="Castrezana S."/>
            <person name="Celniker S.E."/>
            <person name="Chang J.L."/>
            <person name="Chapple C."/>
            <person name="Chatterji S."/>
            <person name="Chinwalla A."/>
            <person name="Civetta A."/>
            <person name="Clifton S.W."/>
            <person name="Comeron J.M."/>
            <person name="Costello J.C."/>
            <person name="Coyne J.A."/>
            <person name="Daub J."/>
            <person name="David R.G."/>
            <person name="Delcher A.L."/>
            <person name="Delehaunty K."/>
            <person name="Do C.B."/>
            <person name="Ebling H."/>
            <person name="Edwards K."/>
            <person name="Eickbush T."/>
            <person name="Evans J.D."/>
            <person name="Filipski A."/>
            <person name="Findeiss S."/>
            <person name="Freyhult E."/>
            <person name="Fulton L."/>
            <person name="Fulton R."/>
            <person name="Garcia A.C."/>
            <person name="Gardiner A."/>
            <person name="Garfield D.A."/>
            <person name="Garvin B.E."/>
            <person name="Gibson G."/>
            <person name="Gilbert D."/>
            <person name="Gnerre S."/>
            <person name="Godfrey J."/>
            <person name="Good R."/>
            <person name="Gotea V."/>
            <person name="Gravely B."/>
            <person name="Greenberg A.J."/>
            <person name="Griffiths-Jones S."/>
            <person name="Gross S."/>
            <person name="Guigo R."/>
            <person name="Gustafson E.A."/>
            <person name="Haerty W."/>
            <person name="Hahn M.W."/>
            <person name="Halligan D.L."/>
            <person name="Halpern A.L."/>
            <person name="Halter G.M."/>
            <person name="Han M.V."/>
            <person name="Heger A."/>
            <person name="Hillier L."/>
            <person name="Hinrichs A.S."/>
            <person name="Holmes I."/>
            <person name="Hoskins R.A."/>
            <person name="Hubisz M.J."/>
            <person name="Hultmark D."/>
            <person name="Huntley M.A."/>
            <person name="Jaffe D.B."/>
            <person name="Jagadeeshan S."/>
            <person name="Jeck W.R."/>
            <person name="Johnson J."/>
            <person name="Jones C.D."/>
            <person name="Jordan W.C."/>
            <person name="Karpen G.H."/>
            <person name="Kataoka E."/>
            <person name="Keightley P.D."/>
            <person name="Kheradpour P."/>
            <person name="Kirkness E.F."/>
            <person name="Koerich L.B."/>
            <person name="Kristiansen K."/>
            <person name="Kudrna D."/>
            <person name="Kulathinal R.J."/>
            <person name="Kumar S."/>
            <person name="Kwok R."/>
            <person name="Lander E."/>
            <person name="Langley C.H."/>
            <person name="Lapoint R."/>
            <person name="Lazzaro B.P."/>
            <person name="Lee S.J."/>
            <person name="Levesque L."/>
            <person name="Li R."/>
            <person name="Lin C.F."/>
            <person name="Lin M.F."/>
            <person name="Lindblad-Toh K."/>
            <person name="Llopart A."/>
            <person name="Long M."/>
            <person name="Low L."/>
            <person name="Lozovsky E."/>
            <person name="Lu J."/>
            <person name="Luo M."/>
            <person name="Machado C.A."/>
            <person name="Makalowski W."/>
            <person name="Marzo M."/>
            <person name="Matsuda M."/>
            <person name="Matzkin L."/>
            <person name="McAllister B."/>
            <person name="McBride C.S."/>
            <person name="McKernan B."/>
            <person name="McKernan K."/>
            <person name="Mendez-Lago M."/>
            <person name="Minx P."/>
            <person name="Mollenhauer M.U."/>
            <person name="Montooth K."/>
            <person name="Mount S.M."/>
            <person name="Mu X."/>
            <person name="Myers E."/>
            <person name="Negre B."/>
            <person name="Newfeld S."/>
            <person name="Nielsen R."/>
            <person name="Noor M.A."/>
            <person name="O'Grady P."/>
            <person name="Pachter L."/>
            <person name="Papaceit M."/>
            <person name="Parisi M.J."/>
            <person name="Parisi M."/>
            <person name="Parts L."/>
            <person name="Pedersen J.S."/>
            <person name="Pesole G."/>
            <person name="Phillippy A.M."/>
            <person name="Ponting C.P."/>
            <person name="Pop M."/>
            <person name="Porcelli D."/>
            <person name="Powell J.R."/>
            <person name="Prohaska S."/>
            <person name="Pruitt K."/>
            <person name="Puig M."/>
            <person name="Quesneville H."/>
            <person name="Ram K.R."/>
            <person name="Rand D."/>
            <person name="Rasmussen M.D."/>
            <person name="Reed L.K."/>
            <person name="Reenan R."/>
            <person name="Reily A."/>
            <person name="Remington K.A."/>
            <person name="Rieger T.T."/>
            <person name="Ritchie M.G."/>
            <person name="Robin C."/>
            <person name="Rogers Y.H."/>
            <person name="Rohde C."/>
            <person name="Rozas J."/>
            <person name="Rubenfield M.J."/>
            <person name="Ruiz A."/>
            <person name="Russo S."/>
            <person name="Salzberg S.L."/>
            <person name="Sanchez-Gracia A."/>
            <person name="Saranga D.J."/>
            <person name="Sato H."/>
            <person name="Schaeffer S.W."/>
            <person name="Schatz M.C."/>
            <person name="Schlenke T."/>
            <person name="Schwartz R."/>
            <person name="Segarra C."/>
            <person name="Singh R.S."/>
            <person name="Sirot L."/>
            <person name="Sirota M."/>
            <person name="Sisneros N.B."/>
            <person name="Smith C.D."/>
            <person name="Smith T.F."/>
            <person name="Spieth J."/>
            <person name="Stage D.E."/>
            <person name="Stark A."/>
            <person name="Stephan W."/>
            <person name="Strausberg R.L."/>
            <person name="Strempel S."/>
            <person name="Sturgill D."/>
            <person name="Sutton G."/>
            <person name="Sutton G.G."/>
            <person name="Tao W."/>
            <person name="Teichmann S."/>
            <person name="Tobari Y.N."/>
            <person name="Tomimura Y."/>
            <person name="Tsolas J.M."/>
            <person name="Valente V.L."/>
            <person name="Venter E."/>
            <person name="Venter J.C."/>
            <person name="Vicario S."/>
            <person name="Vieira F.G."/>
            <person name="Vilella A.J."/>
            <person name="Villasante A."/>
            <person name="Walenz B."/>
            <person name="Wang J."/>
            <person name="Wasserman M."/>
            <person name="Watts T."/>
            <person name="Wilson D."/>
            <person name="Wilson R.K."/>
            <person name="Wing R.A."/>
            <person name="Wolfner M.F."/>
            <person name="Wong A."/>
            <person name="Wong G.K."/>
            <person name="Wu C.I."/>
            <person name="Wu G."/>
            <person name="Yamamoto D."/>
            <person name="Yang H.P."/>
            <person name="Yang S.P."/>
            <person name="Yorke J.A."/>
            <person name="Yoshida K."/>
            <person name="Zdobnov E."/>
            <person name="Zhang P."/>
            <person name="Zhang Y."/>
            <person name="Zimin A.V."/>
            <person name="Baldwin J."/>
            <person name="Abdouelleil A."/>
            <person name="Abdulkadir J."/>
            <person name="Abebe A."/>
            <person name="Abera B."/>
            <person name="Abreu J."/>
            <person name="Acer S.C."/>
            <person name="Aftuck L."/>
            <person name="Alexander A."/>
            <person name="An P."/>
            <person name="Anderson E."/>
            <person name="Anderson S."/>
            <person name="Arachi H."/>
            <person name="Azer M."/>
            <person name="Bachantsang P."/>
            <person name="Barry A."/>
            <person name="Bayul T."/>
            <person name="Berlin A."/>
            <person name="Bessette D."/>
            <person name="Bloom T."/>
            <person name="Blye J."/>
            <person name="Boguslavskiy L."/>
            <person name="Bonnet C."/>
            <person name="Boukhgalter B."/>
            <person name="Bourzgui I."/>
            <person name="Brown A."/>
            <person name="Cahill P."/>
            <person name="Channer S."/>
            <person name="Cheshatsang Y."/>
            <person name="Chuda L."/>
            <person name="Citroen M."/>
            <person name="Collymore A."/>
            <person name="Cooke P."/>
            <person name="Costello M."/>
            <person name="D'Aco K."/>
            <person name="Daza R."/>
            <person name="De Haan G."/>
            <person name="DeGray S."/>
            <person name="DeMaso C."/>
            <person name="Dhargay N."/>
            <person name="Dooley K."/>
            <person name="Dooley E."/>
            <person name="Doricent M."/>
            <person name="Dorje P."/>
            <person name="Dorjee K."/>
            <person name="Dupes A."/>
            <person name="Elong R."/>
            <person name="Falk J."/>
            <person name="Farina A."/>
            <person name="Faro S."/>
            <person name="Ferguson D."/>
            <person name="Fisher S."/>
            <person name="Foley C.D."/>
            <person name="Franke A."/>
            <person name="Friedrich D."/>
            <person name="Gadbois L."/>
            <person name="Gearin G."/>
            <person name="Gearin C.R."/>
            <person name="Giannoukos G."/>
            <person name="Goode T."/>
            <person name="Graham J."/>
            <person name="Grandbois E."/>
            <person name="Grewal S."/>
            <person name="Gyaltsen K."/>
            <person name="Hafez N."/>
            <person name="Hagos B."/>
            <person name="Hall J."/>
            <person name="Henson C."/>
            <person name="Hollinger A."/>
            <person name="Honan T."/>
            <person name="Huard M.D."/>
            <person name="Hughes L."/>
            <person name="Hurhula B."/>
            <person name="Husby M.E."/>
            <person name="Kamat A."/>
            <person name="Kanga B."/>
            <person name="Kashin S."/>
            <person name="Khazanovich D."/>
            <person name="Kisner P."/>
            <person name="Lance K."/>
            <person name="Lara M."/>
            <person name="Lee W."/>
            <person name="Lennon N."/>
            <person name="Letendre F."/>
            <person name="LeVine R."/>
            <person name="Lipovsky A."/>
            <person name="Liu X."/>
            <person name="Liu J."/>
            <person name="Liu S."/>
            <person name="Lokyitsang T."/>
            <person name="Lokyitsang Y."/>
            <person name="Lubonja R."/>
            <person name="Lui A."/>
            <person name="MacDonald P."/>
            <person name="Magnisalis V."/>
            <person name="Maru K."/>
            <person name="Matthews C."/>
            <person name="McCusker W."/>
            <person name="McDonough S."/>
            <person name="Mehta T."/>
            <person name="Meldrim J."/>
            <person name="Meneus L."/>
            <person name="Mihai O."/>
            <person name="Mihalev A."/>
            <person name="Mihova T."/>
            <person name="Mittelman R."/>
            <person name="Mlenga V."/>
            <person name="Montmayeur A."/>
            <person name="Mulrain L."/>
            <person name="Navidi A."/>
            <person name="Naylor J."/>
            <person name="Negash T."/>
            <person name="Nguyen T."/>
            <person name="Nguyen N."/>
            <person name="Nicol R."/>
            <person name="Norbu C."/>
            <person name="Norbu N."/>
            <person name="Novod N."/>
            <person name="O'Neill B."/>
            <person name="Osman S."/>
            <person name="Markiewicz E."/>
            <person name="Oyono O.L."/>
            <person name="Patti C."/>
            <person name="Phunkhang P."/>
            <person name="Pierre F."/>
            <person name="Priest M."/>
            <person name="Raghuraman S."/>
            <person name="Rege F."/>
            <person name="Reyes R."/>
            <person name="Rise C."/>
            <person name="Rogov P."/>
            <person name="Ross K."/>
            <person name="Ryan E."/>
            <person name="Settipalli S."/>
            <person name="Shea T."/>
            <person name="Sherpa N."/>
            <person name="Shi L."/>
            <person name="Shih D."/>
            <person name="Sparrow T."/>
            <person name="Spaulding J."/>
            <person name="Stalker J."/>
            <person name="Stange-Thomann N."/>
            <person name="Stavropoulos S."/>
            <person name="Stone C."/>
            <person name="Strader C."/>
            <person name="Tesfaye S."/>
            <person name="Thomson T."/>
            <person name="Thoulutsang Y."/>
            <person name="Thoulutsang D."/>
            <person name="Topham K."/>
            <person name="Topping I."/>
            <person name="Tsamla T."/>
            <person name="Vassiliev H."/>
            <person name="Vo A."/>
            <person name="Wangchuk T."/>
            <person name="Wangdi T."/>
            <person name="Weiand M."/>
            <person name="Wilkinson J."/>
            <person name="Wilson A."/>
            <person name="Yadav S."/>
            <person name="Young G."/>
            <person name="Yu Q."/>
            <person name="Zembek L."/>
            <person name="Zhong D."/>
            <person name="Zimmer A."/>
            <person name="Zwirko Z."/>
            <person name="Jaffe D.B."/>
            <person name="Alvarez P."/>
            <person name="Brockman W."/>
            <person name="Butler J."/>
            <person name="Chin C."/>
            <person name="Gnerre S."/>
            <person name="Grabherr M."/>
            <person name="Kleber M."/>
            <person name="Mauceli E."/>
            <person name="MacCallum I."/>
        </authorList>
    </citation>
    <scope>NUCLEOTIDE SEQUENCE [LARGE SCALE GENOMIC DNA]</scope>
    <source>
        <strain evidence="16">white501</strain>
    </source>
</reference>
<keyword evidence="7" id="KW-0378">Hydrolase</keyword>
<dbReference type="Pfam" id="PF13688">
    <property type="entry name" value="Reprolysin_5"/>
    <property type="match status" value="1"/>
</dbReference>
<protein>
    <submittedName>
        <fullName evidence="15">GD20347</fullName>
    </submittedName>
</protein>
<dbReference type="Gene3D" id="3.40.390.10">
    <property type="entry name" value="Collagenase (Catalytic Domain)"/>
    <property type="match status" value="1"/>
</dbReference>
<sequence>HLGVRSAHKGQEEVPQSTHPLSNSPPAPPATFHPRRHDNDTSTDHEPPDGLEDLEEEEHSALVMPTKVYNYSLSEADLIYESKRNSDINSFLKESASAFTMTGTYRNMSNEIWDPHPQYNLNVFGRQLHLVLRQDASFVHNHSMTQIRILKEGEEHPGPETEAEAEQRHLGCFYSGYVEDDPHSMVSVSLCGGMTGYIKTSFGALLIEPVNRTSSDEVLHRVFRKSQRNARHAVSKFELGLDAFMSKLEQAQEEEQKSKSRKLNRKKRHYADVDNQVYTLEVLIAVDNSMKQFHGEDLQPYILILMSIVSSIFADASIGNSIRILLVRLISLPNINDQTHSSNEMLKHFCQFINQSGYERDTAMLITREPICGSVPGKICHMLGLAELGTVCSSSSCSIVQDTGLPTAFTMAHELGHILNMNHDDDDKCMPYVTRQNNNKVLHIMSSVMGIHMHPWSWSKCSRHFVSEFLEKTDKSCLETSVGAHIPYGTERLPGEIYSLDAQCQLSFGNDFGYCPTDEECKRLWCNRTSGNSNEQCASSNLPWADGTPCGSSGHWCQRGRCVSNKHGYGRQVNGGWGPWTPFTPCSLTCGGGVQESRRECNQPVPENGGKYCTGSRKKYRSCNTHQCPPGSMDPREQQCYAMNGRNMNIPGVNPDTKWVPKYESEYGKAMWQTCETLG</sequence>
<dbReference type="PANTHER" id="PTHR13723:SF278">
    <property type="entry name" value="ADAM METALLOPEPTIDASE WITH THROMBOSPONDIN TYPE 1 MOTIF A, ISOFORM B"/>
    <property type="match status" value="1"/>
</dbReference>
<dbReference type="InterPro" id="IPR001590">
    <property type="entry name" value="Peptidase_M12B"/>
</dbReference>
<evidence type="ECO:0000256" key="12">
    <source>
        <dbReference type="PROSITE-ProRule" id="PRU00276"/>
    </source>
</evidence>
<dbReference type="GO" id="GO:0005576">
    <property type="term" value="C:extracellular region"/>
    <property type="evidence" value="ECO:0007669"/>
    <property type="project" value="UniProtKB-SubCell"/>
</dbReference>
<dbReference type="Proteomes" id="UP000000304">
    <property type="component" value="Chromosome 3R"/>
</dbReference>
<feature type="binding site" evidence="12">
    <location>
        <position position="413"/>
    </location>
    <ligand>
        <name>Zn(2+)</name>
        <dbReference type="ChEBI" id="CHEBI:29105"/>
        <note>catalytic</note>
    </ligand>
</feature>
<dbReference type="HOGENOM" id="CLU_405238_0_0_1"/>
<feature type="binding site" evidence="12">
    <location>
        <position position="417"/>
    </location>
    <ligand>
        <name>Zn(2+)</name>
        <dbReference type="ChEBI" id="CHEBI:29105"/>
        <note>catalytic</note>
    </ligand>
</feature>
<keyword evidence="8 12" id="KW-0862">Zinc</keyword>
<dbReference type="GO" id="GO:0004222">
    <property type="term" value="F:metalloendopeptidase activity"/>
    <property type="evidence" value="ECO:0007669"/>
    <property type="project" value="InterPro"/>
</dbReference>
<feature type="compositionally biased region" description="Basic and acidic residues" evidence="13">
    <location>
        <begin position="37"/>
        <end position="48"/>
    </location>
</feature>
<dbReference type="PROSITE" id="PS50092">
    <property type="entry name" value="TSP1"/>
    <property type="match status" value="1"/>
</dbReference>
<dbReference type="SMR" id="B4QYG6"/>
<dbReference type="STRING" id="7240.B4QYG6"/>
<comment type="caution">
    <text evidence="12">Lacks conserved residue(s) required for the propagation of feature annotation.</text>
</comment>
<evidence type="ECO:0000256" key="9">
    <source>
        <dbReference type="ARBA" id="ARBA00023049"/>
    </source>
</evidence>
<evidence type="ECO:0000256" key="5">
    <source>
        <dbReference type="ARBA" id="ARBA00022729"/>
    </source>
</evidence>
<feature type="compositionally biased region" description="Acidic residues" evidence="13">
    <location>
        <begin position="49"/>
        <end position="58"/>
    </location>
</feature>
<feature type="binding site" evidence="12">
    <location>
        <position position="423"/>
    </location>
    <ligand>
        <name>Zn(2+)</name>
        <dbReference type="ChEBI" id="CHEBI:29105"/>
        <note>catalytic</note>
    </ligand>
</feature>